<organism evidence="1 4">
    <name type="scientific">Cuniculiplasma divulgatum</name>
    <dbReference type="NCBI Taxonomy" id="1673428"/>
    <lineage>
        <taxon>Archaea</taxon>
        <taxon>Methanobacteriati</taxon>
        <taxon>Thermoplasmatota</taxon>
        <taxon>Thermoplasmata</taxon>
        <taxon>Thermoplasmatales</taxon>
        <taxon>Cuniculiplasmataceae</taxon>
        <taxon>Cuniculiplasma</taxon>
    </lineage>
</organism>
<dbReference type="AlphaFoldDB" id="A0A1N5TQ44"/>
<accession>A0A1N5TQ44</accession>
<evidence type="ECO:0000313" key="2">
    <source>
        <dbReference type="EMBL" id="SJK84489.1"/>
    </source>
</evidence>
<reference evidence="2" key="3">
    <citation type="submission" date="2016-06" db="EMBL/GenBank/DDBJ databases">
        <authorList>
            <person name="Olsen C.W."/>
            <person name="Carey S."/>
            <person name="Hinshaw L."/>
            <person name="Karasin A.I."/>
        </authorList>
    </citation>
    <scope>NUCLEOTIDE SEQUENCE [LARGE SCALE GENOMIC DNA]</scope>
    <source>
        <strain evidence="2">PM4</strain>
    </source>
</reference>
<dbReference type="GeneID" id="41587922"/>
<name>A0A1N5TQ44_9ARCH</name>
<reference evidence="3" key="2">
    <citation type="submission" date="2016-06" db="EMBL/GenBank/DDBJ databases">
        <authorList>
            <person name="Toshchakov V.S."/>
        </authorList>
    </citation>
    <scope>NUCLEOTIDE SEQUENCE [LARGE SCALE GENOMIC DNA]</scope>
    <source>
        <strain>PM4 (JCM 30641</strain>
        <strain evidence="3">\VKM B-2940)</strain>
    </source>
</reference>
<dbReference type="EMBL" id="LT671858">
    <property type="protein sequence ID" value="SIM50135.1"/>
    <property type="molecule type" value="Genomic_DNA"/>
</dbReference>
<dbReference type="OrthoDB" id="192298at2157"/>
<reference evidence="1 4" key="1">
    <citation type="submission" date="2016-04" db="EMBL/GenBank/DDBJ databases">
        <authorList>
            <person name="Evans L.H."/>
            <person name="Alamgir A."/>
            <person name="Owens N."/>
            <person name="Weber N.D."/>
            <person name="Virtaneva K."/>
            <person name="Barbian K."/>
            <person name="Babar A."/>
            <person name="Rosenke K."/>
        </authorList>
    </citation>
    <scope>NUCLEOTIDE SEQUENCE [LARGE SCALE GENOMIC DNA]</scope>
    <source>
        <strain evidence="1">S5</strain>
        <strain evidence="4">S5(T) (JCM 30642 \VKM B-2941)</strain>
    </source>
</reference>
<dbReference type="EMBL" id="LT719092">
    <property type="protein sequence ID" value="SJK84489.1"/>
    <property type="molecule type" value="Genomic_DNA"/>
</dbReference>
<dbReference type="Proteomes" id="UP000195607">
    <property type="component" value="Chromosome I"/>
</dbReference>
<evidence type="ECO:0000313" key="3">
    <source>
        <dbReference type="Proteomes" id="UP000187822"/>
    </source>
</evidence>
<dbReference type="KEGG" id="cdiv:CPM_0618"/>
<keyword evidence="3" id="KW-1185">Reference proteome</keyword>
<sequence length="120" mass="13451">MAICNLSKSGIIGIGILSGKKIIENEPSDGASTPAGFRLIKIYFSDIRFFGDTDKIINESIAEKKQKGINYILRDIYNLTNNIITFQEMRDNNCTISTQGAVSKISSDKYIRLLELIRSR</sequence>
<dbReference type="RefSeq" id="WP_077076033.1">
    <property type="nucleotide sequence ID" value="NZ_LT671858.1"/>
</dbReference>
<gene>
    <name evidence="2" type="ORF">CPM_0618</name>
    <name evidence="1" type="ORF">CSP5_0640</name>
</gene>
<evidence type="ECO:0000313" key="1">
    <source>
        <dbReference type="EMBL" id="SIM50135.1"/>
    </source>
</evidence>
<protein>
    <submittedName>
        <fullName evidence="1">Uncharacterized protein</fullName>
    </submittedName>
</protein>
<dbReference type="Proteomes" id="UP000187822">
    <property type="component" value="Chromosome I"/>
</dbReference>
<evidence type="ECO:0000313" key="4">
    <source>
        <dbReference type="Proteomes" id="UP000195607"/>
    </source>
</evidence>
<proteinExistence type="predicted"/>